<keyword evidence="2" id="KW-1185">Reference proteome</keyword>
<accession>A0ACA9R109</accession>
<feature type="non-terminal residue" evidence="1">
    <location>
        <position position="1"/>
    </location>
</feature>
<dbReference type="EMBL" id="CAJVQC010041022">
    <property type="protein sequence ID" value="CAG8772128.1"/>
    <property type="molecule type" value="Genomic_DNA"/>
</dbReference>
<comment type="caution">
    <text evidence="1">The sequence shown here is derived from an EMBL/GenBank/DDBJ whole genome shotgun (WGS) entry which is preliminary data.</text>
</comment>
<gene>
    <name evidence="1" type="ORF">RPERSI_LOCUS16537</name>
</gene>
<proteinExistence type="predicted"/>
<organism evidence="1 2">
    <name type="scientific">Racocetra persica</name>
    <dbReference type="NCBI Taxonomy" id="160502"/>
    <lineage>
        <taxon>Eukaryota</taxon>
        <taxon>Fungi</taxon>
        <taxon>Fungi incertae sedis</taxon>
        <taxon>Mucoromycota</taxon>
        <taxon>Glomeromycotina</taxon>
        <taxon>Glomeromycetes</taxon>
        <taxon>Diversisporales</taxon>
        <taxon>Gigasporaceae</taxon>
        <taxon>Racocetra</taxon>
    </lineage>
</organism>
<dbReference type="Proteomes" id="UP000789920">
    <property type="component" value="Unassembled WGS sequence"/>
</dbReference>
<name>A0ACA9R109_9GLOM</name>
<protein>
    <submittedName>
        <fullName evidence="1">4142_t:CDS:1</fullName>
    </submittedName>
</protein>
<sequence>NPKAIKQIKKRTYNELNEDESIQNEGLTEDTWFSYYRTYPILVRYLHRKIKLHHKKKIAFDNKTLLANQTVGEDYLPDITNTPITENNLIVIERYIDYFMKDWEVCKNTNELAFEQPWTHEKSKALLKALDQYSDNEDLCYSKEKIMLILHKHCMSPELTDKEYQELYLQDKKQLIVHKQLQTILNKKAGIQCPSNWSPFSKRKKKDNGILRRVHPESDYSQYDKLISFLPDKLSFLPDWA</sequence>
<evidence type="ECO:0000313" key="1">
    <source>
        <dbReference type="EMBL" id="CAG8772128.1"/>
    </source>
</evidence>
<reference evidence="1" key="1">
    <citation type="submission" date="2021-06" db="EMBL/GenBank/DDBJ databases">
        <authorList>
            <person name="Kallberg Y."/>
            <person name="Tangrot J."/>
            <person name="Rosling A."/>
        </authorList>
    </citation>
    <scope>NUCLEOTIDE SEQUENCE</scope>
    <source>
        <strain evidence="1">MA461A</strain>
    </source>
</reference>
<evidence type="ECO:0000313" key="2">
    <source>
        <dbReference type="Proteomes" id="UP000789920"/>
    </source>
</evidence>